<feature type="region of interest" description="Disordered" evidence="1">
    <location>
        <begin position="114"/>
        <end position="180"/>
    </location>
</feature>
<name>A0AAD5B7S2_SILAS</name>
<feature type="compositionally biased region" description="Basic residues" evidence="1">
    <location>
        <begin position="244"/>
        <end position="257"/>
    </location>
</feature>
<sequence length="284" mass="31434">MLDRARDSSYSTIGHVTSPREKLMDRLKSYMMQTGVMFTKPNMPGGDDKTMTTIPGAPDAFHAAASGHGHAAGNGHDGRSTSTWYTHEHGAGRLAEDVSEEQSGCTAVGAREVKLQQKGPPGTWAPEPGPAPNRLPPIPPLQVAMRTSGPPPPGVAMLSQSSQRQRVPPPPGKDLREVWQSDDMGIGLKISQALEKILQLKEIRQEQLIAAPTGEDDDDTADTGMNSSRPYSDDEEKNALLKKDRNRKRRNRKKKRNQEKSEQVEWRKSETKKNKEKEPEMEIK</sequence>
<evidence type="ECO:0000313" key="3">
    <source>
        <dbReference type="Proteomes" id="UP001205998"/>
    </source>
</evidence>
<protein>
    <submittedName>
        <fullName evidence="2">Splicing factor 3B subunit 2</fullName>
    </submittedName>
</protein>
<comment type="caution">
    <text evidence="2">The sequence shown here is derived from an EMBL/GenBank/DDBJ whole genome shotgun (WGS) entry which is preliminary data.</text>
</comment>
<reference evidence="2" key="1">
    <citation type="submission" date="2018-07" db="EMBL/GenBank/DDBJ databases">
        <title>Comparative genomics of catfishes provides insights into carnivory and benthic adaptation.</title>
        <authorList>
            <person name="Zhang Y."/>
            <person name="Wang D."/>
            <person name="Peng Z."/>
            <person name="Zheng S."/>
            <person name="Shao F."/>
            <person name="Tao W."/>
        </authorList>
    </citation>
    <scope>NUCLEOTIDE SEQUENCE</scope>
    <source>
        <strain evidence="2">Chongqing</strain>
    </source>
</reference>
<organism evidence="2 3">
    <name type="scientific">Silurus asotus</name>
    <name type="common">Amur catfish</name>
    <name type="synonym">Parasilurus asotus</name>
    <dbReference type="NCBI Taxonomy" id="30991"/>
    <lineage>
        <taxon>Eukaryota</taxon>
        <taxon>Metazoa</taxon>
        <taxon>Chordata</taxon>
        <taxon>Craniata</taxon>
        <taxon>Vertebrata</taxon>
        <taxon>Euteleostomi</taxon>
        <taxon>Actinopterygii</taxon>
        <taxon>Neopterygii</taxon>
        <taxon>Teleostei</taxon>
        <taxon>Ostariophysi</taxon>
        <taxon>Siluriformes</taxon>
        <taxon>Siluridae</taxon>
        <taxon>Silurus</taxon>
    </lineage>
</organism>
<evidence type="ECO:0000313" key="2">
    <source>
        <dbReference type="EMBL" id="KAI5629047.1"/>
    </source>
</evidence>
<feature type="compositionally biased region" description="Pro residues" evidence="1">
    <location>
        <begin position="127"/>
        <end position="140"/>
    </location>
</feature>
<keyword evidence="3" id="KW-1185">Reference proteome</keyword>
<accession>A0AAD5B7S2</accession>
<dbReference type="AlphaFoldDB" id="A0AAD5B7S2"/>
<feature type="compositionally biased region" description="Basic and acidic residues" evidence="1">
    <location>
        <begin position="258"/>
        <end position="284"/>
    </location>
</feature>
<dbReference type="EMBL" id="MU539474">
    <property type="protein sequence ID" value="KAI5629047.1"/>
    <property type="molecule type" value="Genomic_DNA"/>
</dbReference>
<gene>
    <name evidence="2" type="ORF">C0J50_8199</name>
</gene>
<dbReference type="Proteomes" id="UP001205998">
    <property type="component" value="Unassembled WGS sequence"/>
</dbReference>
<proteinExistence type="predicted"/>
<evidence type="ECO:0000256" key="1">
    <source>
        <dbReference type="SAM" id="MobiDB-lite"/>
    </source>
</evidence>
<feature type="region of interest" description="Disordered" evidence="1">
    <location>
        <begin position="209"/>
        <end position="284"/>
    </location>
</feature>